<proteinExistence type="predicted"/>
<sequence length="170" mass="18914">MHEAWYKWSEATKAAAQSSSRPFKMEHHYHARPRGRFGLGIVLGTVIGVYVAQNFQVFRKRDGDAAATSCHRSQPPPLPPPSPAQQQSVATAAATAHEWLDAMHERVGRWEQWHQQHHQQQQQQHHQQQQQQQTASAPSPSEATITNSSAVPQTITIPPGARVVITSPDA</sequence>
<evidence type="ECO:0000313" key="4">
    <source>
        <dbReference type="Proteomes" id="UP000008743"/>
    </source>
</evidence>
<gene>
    <name evidence="3" type="ORF">CAOG_006808</name>
</gene>
<dbReference type="InParanoid" id="A0A0D2WVW8"/>
<evidence type="ECO:0000313" key="3">
    <source>
        <dbReference type="EMBL" id="KJE96488.1"/>
    </source>
</evidence>
<dbReference type="RefSeq" id="XP_004344429.1">
    <property type="nucleotide sequence ID" value="XM_004344379.2"/>
</dbReference>
<keyword evidence="4" id="KW-1185">Reference proteome</keyword>
<keyword evidence="2" id="KW-0812">Transmembrane</keyword>
<keyword evidence="2" id="KW-0472">Membrane</keyword>
<protein>
    <submittedName>
        <fullName evidence="3">Uncharacterized protein</fullName>
    </submittedName>
</protein>
<feature type="compositionally biased region" description="Polar residues" evidence="1">
    <location>
        <begin position="134"/>
        <end position="156"/>
    </location>
</feature>
<evidence type="ECO:0000256" key="2">
    <source>
        <dbReference type="SAM" id="Phobius"/>
    </source>
</evidence>
<evidence type="ECO:0000256" key="1">
    <source>
        <dbReference type="SAM" id="MobiDB-lite"/>
    </source>
</evidence>
<name>A0A0D2WVW8_CAPO3</name>
<keyword evidence="2" id="KW-1133">Transmembrane helix</keyword>
<feature type="compositionally biased region" description="Basic and acidic residues" evidence="1">
    <location>
        <begin position="98"/>
        <end position="114"/>
    </location>
</feature>
<feature type="region of interest" description="Disordered" evidence="1">
    <location>
        <begin position="66"/>
        <end position="170"/>
    </location>
</feature>
<dbReference type="AlphaFoldDB" id="A0A0D2WVW8"/>
<dbReference type="EMBL" id="KE346371">
    <property type="protein sequence ID" value="KJE96488.1"/>
    <property type="molecule type" value="Genomic_DNA"/>
</dbReference>
<reference evidence="4" key="1">
    <citation type="submission" date="2011-02" db="EMBL/GenBank/DDBJ databases">
        <title>The Genome Sequence of Capsaspora owczarzaki ATCC 30864.</title>
        <authorList>
            <person name="Russ C."/>
            <person name="Cuomo C."/>
            <person name="Burger G."/>
            <person name="Gray M.W."/>
            <person name="Holland P.W.H."/>
            <person name="King N."/>
            <person name="Lang F.B.F."/>
            <person name="Roger A.J."/>
            <person name="Ruiz-Trillo I."/>
            <person name="Young S.K."/>
            <person name="Zeng Q."/>
            <person name="Gargeya S."/>
            <person name="Alvarado L."/>
            <person name="Berlin A."/>
            <person name="Chapman S.B."/>
            <person name="Chen Z."/>
            <person name="Freedman E."/>
            <person name="Gellesch M."/>
            <person name="Goldberg J."/>
            <person name="Griggs A."/>
            <person name="Gujja S."/>
            <person name="Heilman E."/>
            <person name="Heiman D."/>
            <person name="Howarth C."/>
            <person name="Mehta T."/>
            <person name="Neiman D."/>
            <person name="Pearson M."/>
            <person name="Roberts A."/>
            <person name="Saif S."/>
            <person name="Shea T."/>
            <person name="Shenoy N."/>
            <person name="Sisk P."/>
            <person name="Stolte C."/>
            <person name="Sykes S."/>
            <person name="White J."/>
            <person name="Yandava C."/>
            <person name="Haas B."/>
            <person name="Nusbaum C."/>
            <person name="Birren B."/>
        </authorList>
    </citation>
    <scope>NUCLEOTIDE SEQUENCE</scope>
    <source>
        <strain evidence="4">ATCC 30864</strain>
    </source>
</reference>
<feature type="compositionally biased region" description="Pro residues" evidence="1">
    <location>
        <begin position="74"/>
        <end position="83"/>
    </location>
</feature>
<feature type="compositionally biased region" description="Low complexity" evidence="1">
    <location>
        <begin position="84"/>
        <end position="96"/>
    </location>
</feature>
<organism evidence="3 4">
    <name type="scientific">Capsaspora owczarzaki (strain ATCC 30864)</name>
    <dbReference type="NCBI Taxonomy" id="595528"/>
    <lineage>
        <taxon>Eukaryota</taxon>
        <taxon>Filasterea</taxon>
        <taxon>Capsaspora</taxon>
    </lineage>
</organism>
<accession>A0A0D2WVW8</accession>
<feature type="transmembrane region" description="Helical" evidence="2">
    <location>
        <begin position="35"/>
        <end position="52"/>
    </location>
</feature>
<dbReference type="Proteomes" id="UP000008743">
    <property type="component" value="Unassembled WGS sequence"/>
</dbReference>
<feature type="compositionally biased region" description="Low complexity" evidence="1">
    <location>
        <begin position="118"/>
        <end position="133"/>
    </location>
</feature>